<dbReference type="InterPro" id="IPR006342">
    <property type="entry name" value="FkbM_mtfrase"/>
</dbReference>
<reference evidence="2 3" key="1">
    <citation type="submission" date="2020-03" db="EMBL/GenBank/DDBJ databases">
        <title>Draft Genome Sequence of 2-Methylisoborneol Producing Pseudanabaena yagii Strain GIHE-NHR1 Isolated from North Han River in South Korea.</title>
        <authorList>
            <person name="Jeong J."/>
        </authorList>
    </citation>
    <scope>NUCLEOTIDE SEQUENCE [LARGE SCALE GENOMIC DNA]</scope>
    <source>
        <strain evidence="2 3">GIHE-NHR1</strain>
    </source>
</reference>
<dbReference type="InterPro" id="IPR029063">
    <property type="entry name" value="SAM-dependent_MTases_sf"/>
</dbReference>
<comment type="caution">
    <text evidence="2">The sequence shown here is derived from an EMBL/GenBank/DDBJ whole genome shotgun (WGS) entry which is preliminary data.</text>
</comment>
<dbReference type="InterPro" id="IPR052514">
    <property type="entry name" value="SAM-dependent_MTase"/>
</dbReference>
<dbReference type="RefSeq" id="WP_169365389.1">
    <property type="nucleotide sequence ID" value="NZ_JAAVJL010000003.1"/>
</dbReference>
<keyword evidence="2" id="KW-0489">Methyltransferase</keyword>
<keyword evidence="3" id="KW-1185">Reference proteome</keyword>
<evidence type="ECO:0000259" key="1">
    <source>
        <dbReference type="Pfam" id="PF05050"/>
    </source>
</evidence>
<dbReference type="NCBIfam" id="TIGR01444">
    <property type="entry name" value="fkbM_fam"/>
    <property type="match status" value="1"/>
</dbReference>
<dbReference type="PANTHER" id="PTHR34203:SF15">
    <property type="entry name" value="SLL1173 PROTEIN"/>
    <property type="match status" value="1"/>
</dbReference>
<accession>A0ABX1LZQ1</accession>
<dbReference type="SUPFAM" id="SSF53335">
    <property type="entry name" value="S-adenosyl-L-methionine-dependent methyltransferases"/>
    <property type="match status" value="1"/>
</dbReference>
<evidence type="ECO:0000313" key="2">
    <source>
        <dbReference type="EMBL" id="NMF60431.1"/>
    </source>
</evidence>
<dbReference type="Gene3D" id="3.40.50.150">
    <property type="entry name" value="Vaccinia Virus protein VP39"/>
    <property type="match status" value="1"/>
</dbReference>
<protein>
    <submittedName>
        <fullName evidence="2">FkbM family methyltransferase</fullName>
    </submittedName>
</protein>
<dbReference type="EMBL" id="JAAVJL010000003">
    <property type="protein sequence ID" value="NMF60431.1"/>
    <property type="molecule type" value="Genomic_DNA"/>
</dbReference>
<dbReference type="GO" id="GO:0032259">
    <property type="term" value="P:methylation"/>
    <property type="evidence" value="ECO:0007669"/>
    <property type="project" value="UniProtKB-KW"/>
</dbReference>
<feature type="domain" description="Methyltransferase FkbM" evidence="1">
    <location>
        <begin position="91"/>
        <end position="222"/>
    </location>
</feature>
<organism evidence="2 3">
    <name type="scientific">Pseudanabaena yagii GIHE-NHR1</name>
    <dbReference type="NCBI Taxonomy" id="2722753"/>
    <lineage>
        <taxon>Bacteria</taxon>
        <taxon>Bacillati</taxon>
        <taxon>Cyanobacteriota</taxon>
        <taxon>Cyanophyceae</taxon>
        <taxon>Pseudanabaenales</taxon>
        <taxon>Pseudanabaenaceae</taxon>
        <taxon>Pseudanabaena</taxon>
        <taxon>Pseudanabaena yagii</taxon>
    </lineage>
</organism>
<gene>
    <name evidence="2" type="ORF">HC246_20955</name>
</gene>
<dbReference type="PANTHER" id="PTHR34203">
    <property type="entry name" value="METHYLTRANSFERASE, FKBM FAMILY PROTEIN"/>
    <property type="match status" value="1"/>
</dbReference>
<proteinExistence type="predicted"/>
<dbReference type="GO" id="GO:0008168">
    <property type="term" value="F:methyltransferase activity"/>
    <property type="evidence" value="ECO:0007669"/>
    <property type="project" value="UniProtKB-KW"/>
</dbReference>
<dbReference type="Pfam" id="PF05050">
    <property type="entry name" value="Methyltransf_21"/>
    <property type="match status" value="1"/>
</dbReference>
<keyword evidence="2" id="KW-0808">Transferase</keyword>
<dbReference type="Proteomes" id="UP000738376">
    <property type="component" value="Unassembled WGS sequence"/>
</dbReference>
<name>A0ABX1LZQ1_9CYAN</name>
<evidence type="ECO:0000313" key="3">
    <source>
        <dbReference type="Proteomes" id="UP000738376"/>
    </source>
</evidence>
<sequence length="287" mass="32338">MITSFLRTWRFIYSHPLASRNLPYAIKQWFKWQIASRILKMPVVVPFIGEAYLVAELGMTGATGNIYTGLHEFVDMAFCLHLLRAGDLFVDVGANIGSYTVLASKVVGANSFTIEPVPKTFGYLHRNINLNEISSLVDSRCCAVGRNHGLLKFSSDLDTTNRVVDGSYSGSSIEVPVQTLDRMMEQLQPTLIKIDVEGFEFEVIAGALKTLSYSSLLAILIETVEPNTRKILEEYGFEPAIYHPFQRDLQVSENNHLSSNYLWIRNRSEIIRRCKSAPIYQSLGVDF</sequence>